<evidence type="ECO:0000313" key="1">
    <source>
        <dbReference type="EMBL" id="MBA1307409.1"/>
    </source>
</evidence>
<proteinExistence type="predicted"/>
<dbReference type="EMBL" id="JAAMRD010000038">
    <property type="protein sequence ID" value="MBA1307409.1"/>
    <property type="molecule type" value="Genomic_DNA"/>
</dbReference>
<dbReference type="AlphaFoldDB" id="A0AA40RX31"/>
<comment type="caution">
    <text evidence="1">The sequence shown here is derived from an EMBL/GenBank/DDBJ whole genome shotgun (WGS) entry which is preliminary data.</text>
</comment>
<dbReference type="Proteomes" id="UP001138621">
    <property type="component" value="Unassembled WGS sequence"/>
</dbReference>
<evidence type="ECO:0000313" key="2">
    <source>
        <dbReference type="Proteomes" id="UP001138621"/>
    </source>
</evidence>
<gene>
    <name evidence="1" type="ORF">G7024_23845</name>
</gene>
<sequence length="71" mass="7697">MVVAEFKLDAGLVVSSELPVLGEGESVTIRHCHYQDKVSLLIEIRSNGRVADAIVFPGLVTGRLPIELIQP</sequence>
<reference evidence="1" key="1">
    <citation type="submission" date="2020-02" db="EMBL/GenBank/DDBJ databases">
        <title>Synteny-based analysis reveals conserved mechanism for high triclosan tolerance in Pseudomonas, as well as instances of horizontal transfer.</title>
        <authorList>
            <person name="Mcfarland A.G."/>
            <person name="Bertucci H.K."/>
            <person name="Litmann E."/>
            <person name="Shen J."/>
            <person name="Huttenhower C."/>
            <person name="Hartmann E.M."/>
        </authorList>
    </citation>
    <scope>NUCLEOTIDE SEQUENCE</scope>
    <source>
        <strain evidence="1">109A1</strain>
    </source>
</reference>
<name>A0AA40RX31_STUST</name>
<accession>A0AA40RX31</accession>
<organism evidence="1 2">
    <name type="scientific">Stutzerimonas stutzeri</name>
    <name type="common">Pseudomonas stutzeri</name>
    <dbReference type="NCBI Taxonomy" id="316"/>
    <lineage>
        <taxon>Bacteria</taxon>
        <taxon>Pseudomonadati</taxon>
        <taxon>Pseudomonadota</taxon>
        <taxon>Gammaproteobacteria</taxon>
        <taxon>Pseudomonadales</taxon>
        <taxon>Pseudomonadaceae</taxon>
        <taxon>Stutzerimonas</taxon>
    </lineage>
</organism>
<dbReference type="RefSeq" id="WP_041755233.1">
    <property type="nucleotide sequence ID" value="NZ_CP098731.1"/>
</dbReference>
<protein>
    <submittedName>
        <fullName evidence="1">Uncharacterized protein</fullName>
    </submittedName>
</protein>